<keyword evidence="2" id="KW-0597">Phosphoprotein</keyword>
<dbReference type="Pfam" id="PF03088">
    <property type="entry name" value="Str_synth"/>
    <property type="match status" value="1"/>
</dbReference>
<dbReference type="PANTHER" id="PTHR10426:SF88">
    <property type="entry name" value="ADIPOCYTE PLASMA MEMBRANE-ASSOCIATED PROTEIN HEMOMUCIN-RELATED"/>
    <property type="match status" value="1"/>
</dbReference>
<dbReference type="Proteomes" id="UP000553980">
    <property type="component" value="Unassembled WGS sequence"/>
</dbReference>
<dbReference type="EMBL" id="JACIEX010000012">
    <property type="protein sequence ID" value="MBB4095610.1"/>
    <property type="molecule type" value="Genomic_DNA"/>
</dbReference>
<evidence type="ECO:0000313" key="5">
    <source>
        <dbReference type="EMBL" id="MBB4095610.1"/>
    </source>
</evidence>
<dbReference type="AlphaFoldDB" id="A0A5C5CG12"/>
<feature type="domain" description="Strictosidine synthase conserved region" evidence="4">
    <location>
        <begin position="134"/>
        <end position="209"/>
    </location>
</feature>
<evidence type="ECO:0000313" key="6">
    <source>
        <dbReference type="EMBL" id="TNV09676.1"/>
    </source>
</evidence>
<protein>
    <submittedName>
        <fullName evidence="6">Strictosidine synthase</fullName>
    </submittedName>
</protein>
<dbReference type="Gene3D" id="2.120.10.30">
    <property type="entry name" value="TolB, C-terminal domain"/>
    <property type="match status" value="1"/>
</dbReference>
<organism evidence="6 7">
    <name type="scientific">Brucella pecoris</name>
    <dbReference type="NCBI Taxonomy" id="867683"/>
    <lineage>
        <taxon>Bacteria</taxon>
        <taxon>Pseudomonadati</taxon>
        <taxon>Pseudomonadota</taxon>
        <taxon>Alphaproteobacteria</taxon>
        <taxon>Hyphomicrobiales</taxon>
        <taxon>Brucellaceae</taxon>
        <taxon>Brucella/Ochrobactrum group</taxon>
        <taxon>Brucella</taxon>
    </lineage>
</organism>
<keyword evidence="3" id="KW-0325">Glycoprotein</keyword>
<dbReference type="PANTHER" id="PTHR10426">
    <property type="entry name" value="STRICTOSIDINE SYNTHASE-RELATED"/>
    <property type="match status" value="1"/>
</dbReference>
<dbReference type="SUPFAM" id="SSF63829">
    <property type="entry name" value="Calcium-dependent phosphotriesterase"/>
    <property type="match status" value="1"/>
</dbReference>
<accession>A0A5C5CG12</accession>
<evidence type="ECO:0000256" key="1">
    <source>
        <dbReference type="ARBA" id="ARBA00009191"/>
    </source>
</evidence>
<evidence type="ECO:0000313" key="8">
    <source>
        <dbReference type="Proteomes" id="UP000553980"/>
    </source>
</evidence>
<dbReference type="OrthoDB" id="8872498at2"/>
<reference evidence="6 7" key="1">
    <citation type="journal article" date="2011" name="Int. J. Syst. Evol. Microbiol.">
        <title>Ochrobactrum pecoris sp. nov., isolated from farm animals.</title>
        <authorList>
            <person name="Kampfer P."/>
            <person name="Huber B."/>
            <person name="Busse H.J."/>
            <person name="Scholz H.C."/>
            <person name="Tomaso H."/>
            <person name="Hotzel H."/>
            <person name="Melzer F."/>
        </authorList>
    </citation>
    <scope>NUCLEOTIDE SEQUENCE [LARGE SCALE GENOMIC DNA]</scope>
    <source>
        <strain evidence="6 7">08RB2639</strain>
    </source>
</reference>
<evidence type="ECO:0000256" key="2">
    <source>
        <dbReference type="ARBA" id="ARBA00022553"/>
    </source>
</evidence>
<proteinExistence type="inferred from homology"/>
<evidence type="ECO:0000256" key="3">
    <source>
        <dbReference type="ARBA" id="ARBA00023180"/>
    </source>
</evidence>
<comment type="similarity">
    <text evidence="1">Belongs to the strictosidine synthase family.</text>
</comment>
<dbReference type="RefSeq" id="WP_140022318.1">
    <property type="nucleotide sequence ID" value="NZ_JACIEX010000012.1"/>
</dbReference>
<dbReference type="InterPro" id="IPR011042">
    <property type="entry name" value="6-blade_b-propeller_TolB-like"/>
</dbReference>
<evidence type="ECO:0000313" key="7">
    <source>
        <dbReference type="Proteomes" id="UP000313390"/>
    </source>
</evidence>
<dbReference type="GO" id="GO:0016787">
    <property type="term" value="F:hydrolase activity"/>
    <property type="evidence" value="ECO:0007669"/>
    <property type="project" value="TreeGrafter"/>
</dbReference>
<dbReference type="InterPro" id="IPR018119">
    <property type="entry name" value="Strictosidine_synth_cons-reg"/>
</dbReference>
<name>A0A5C5CG12_9HYPH</name>
<dbReference type="Proteomes" id="UP000313390">
    <property type="component" value="Unassembled WGS sequence"/>
</dbReference>
<evidence type="ECO:0000259" key="4">
    <source>
        <dbReference type="Pfam" id="PF03088"/>
    </source>
</evidence>
<keyword evidence="8" id="KW-1185">Reference proteome</keyword>
<gene>
    <name evidence="6" type="ORF">FIB18_19730</name>
    <name evidence="5" type="ORF">GGQ79_004162</name>
</gene>
<dbReference type="EMBL" id="VEWK01000012">
    <property type="protein sequence ID" value="TNV09676.1"/>
    <property type="molecule type" value="Genomic_DNA"/>
</dbReference>
<reference evidence="6" key="2">
    <citation type="submission" date="2019-06" db="EMBL/GenBank/DDBJ databases">
        <authorList>
            <person name="Hu M."/>
        </authorList>
    </citation>
    <scope>NUCLEOTIDE SEQUENCE</scope>
    <source>
        <strain evidence="6">08RB2639</strain>
    </source>
</reference>
<sequence>MSRFLRKMMDRVMGGRGESSITVPVMDGALKPNNYLDRMAALAVIDQPDNVVSCGSLVFFSSGSDVFRLEADNACILLQRETAAVSFLAISASGALAIGLESGGLHIYGGPHDGKSIGVSGVDRINAPIAAVFQSEDTILVCNGSAHFSPSEWRHDLLSHGNSGAVFKIDLAKGETKAIARDLSWPAGICLVDDLTVLVSEAWKHRVLRLGNGTNTHYAALDDLPAYPGRLIRSSTGGYWLTLFAVRSQLQEFVLREPRFLREMMETIEPAYWIAPSLASGRSFKEPLQSGGVIRLGIHKPWAPTRSYGLVTRLDPEFQPVWSAHSRADGKRHGVTSIAEHNSGVLVTARGNDEVLAIAHTALDEPFDLHLSSEAVT</sequence>
<reference evidence="5 8" key="3">
    <citation type="submission" date="2020-08" db="EMBL/GenBank/DDBJ databases">
        <title>Genomic Encyclopedia of Type Strains, Phase IV (KMG-IV): sequencing the most valuable type-strain genomes for metagenomic binning, comparative biology and taxonomic classification.</title>
        <authorList>
            <person name="Goeker M."/>
        </authorList>
    </citation>
    <scope>NUCLEOTIDE SEQUENCE [LARGE SCALE GENOMIC DNA]</scope>
    <source>
        <strain evidence="5 8">DSM 23868</strain>
    </source>
</reference>
<comment type="caution">
    <text evidence="6">The sequence shown here is derived from an EMBL/GenBank/DDBJ whole genome shotgun (WGS) entry which is preliminary data.</text>
</comment>